<dbReference type="Pfam" id="PF24845">
    <property type="entry name" value="DUF7721"/>
    <property type="match status" value="1"/>
</dbReference>
<dbReference type="EMBL" id="MU620894">
    <property type="protein sequence ID" value="KAI8583878.1"/>
    <property type="molecule type" value="Genomic_DNA"/>
</dbReference>
<name>A0AAD5HJ21_UMBRA</name>
<feature type="domain" description="DUF7721" evidence="2">
    <location>
        <begin position="52"/>
        <end position="133"/>
    </location>
</feature>
<dbReference type="Proteomes" id="UP001206595">
    <property type="component" value="Unassembled WGS sequence"/>
</dbReference>
<evidence type="ECO:0000259" key="2">
    <source>
        <dbReference type="Pfam" id="PF24845"/>
    </source>
</evidence>
<feature type="compositionally biased region" description="Polar residues" evidence="1">
    <location>
        <begin position="254"/>
        <end position="281"/>
    </location>
</feature>
<accession>A0AAD5HJ21</accession>
<sequence length="348" mass="36428">MSYPQGENSSYQGYQQAPAPHGGGFTAPQQPHQDAQTIYGQGQNSGAWHHGEFDEATEYASRETGNDKSMFSSLLSSVLSGQPQHEQAQPHEIEQARAAHQNVYGGGSRGNQPVHDDDVASAAAMQAVERSGSSGSGSLQSVIGMAMSEVTKLMGKQSGGSTGAQQGSSSSSGGQSAMIQKAVSMAIKLYASKQAGSAAGQAAGGGSSNPLESMMGMFMGGGSKPSSSQSGGYSQSPSHQSNASGYAPPPSHQGAASNYSNAPPNQGQSGYSQPPQYNEPHQQAPYGQQQGYSHSQQQAPYGQQQDYNHQQQQAPYGQQQQQQGEYIGTSGSCIERPLYYLSLSFLLR</sequence>
<evidence type="ECO:0000313" key="3">
    <source>
        <dbReference type="EMBL" id="KAI8583878.1"/>
    </source>
</evidence>
<dbReference type="InterPro" id="IPR056138">
    <property type="entry name" value="DUF7721"/>
</dbReference>
<feature type="region of interest" description="Disordered" evidence="1">
    <location>
        <begin position="155"/>
        <end position="176"/>
    </location>
</feature>
<proteinExistence type="predicted"/>
<feature type="compositionally biased region" description="Low complexity" evidence="1">
    <location>
        <begin position="286"/>
        <end position="323"/>
    </location>
</feature>
<dbReference type="PANTHER" id="PTHR39477">
    <property type="entry name" value="CHROMOSOME 8, WHOLE GENOME SHOTGUN SEQUENCE"/>
    <property type="match status" value="1"/>
</dbReference>
<feature type="region of interest" description="Disordered" evidence="1">
    <location>
        <begin position="1"/>
        <end position="92"/>
    </location>
</feature>
<protein>
    <recommendedName>
        <fullName evidence="2">DUF7721 domain-containing protein</fullName>
    </recommendedName>
</protein>
<feature type="compositionally biased region" description="Low complexity" evidence="1">
    <location>
        <begin position="163"/>
        <end position="176"/>
    </location>
</feature>
<dbReference type="RefSeq" id="XP_051448882.1">
    <property type="nucleotide sequence ID" value="XM_051585545.1"/>
</dbReference>
<keyword evidence="4" id="KW-1185">Reference proteome</keyword>
<reference evidence="3" key="2">
    <citation type="journal article" date="2022" name="Proc. Natl. Acad. Sci. U.S.A.">
        <title>Diploid-dominant life cycles characterize the early evolution of Fungi.</title>
        <authorList>
            <person name="Amses K.R."/>
            <person name="Simmons D.R."/>
            <person name="Longcore J.E."/>
            <person name="Mondo S.J."/>
            <person name="Seto K."/>
            <person name="Jeronimo G.H."/>
            <person name="Bonds A.E."/>
            <person name="Quandt C.A."/>
            <person name="Davis W.J."/>
            <person name="Chang Y."/>
            <person name="Federici B.A."/>
            <person name="Kuo A."/>
            <person name="LaButti K."/>
            <person name="Pangilinan J."/>
            <person name="Andreopoulos W."/>
            <person name="Tritt A."/>
            <person name="Riley R."/>
            <person name="Hundley H."/>
            <person name="Johnson J."/>
            <person name="Lipzen A."/>
            <person name="Barry K."/>
            <person name="Lang B.F."/>
            <person name="Cuomo C.A."/>
            <person name="Buchler N.E."/>
            <person name="Grigoriev I.V."/>
            <person name="Spatafora J.W."/>
            <person name="Stajich J.E."/>
            <person name="James T.Y."/>
        </authorList>
    </citation>
    <scope>NUCLEOTIDE SEQUENCE</scope>
    <source>
        <strain evidence="3">AG</strain>
    </source>
</reference>
<organism evidence="3 4">
    <name type="scientific">Umbelopsis ramanniana AG</name>
    <dbReference type="NCBI Taxonomy" id="1314678"/>
    <lineage>
        <taxon>Eukaryota</taxon>
        <taxon>Fungi</taxon>
        <taxon>Fungi incertae sedis</taxon>
        <taxon>Mucoromycota</taxon>
        <taxon>Mucoromycotina</taxon>
        <taxon>Umbelopsidomycetes</taxon>
        <taxon>Umbelopsidales</taxon>
        <taxon>Umbelopsidaceae</taxon>
        <taxon>Umbelopsis</taxon>
    </lineage>
</organism>
<evidence type="ECO:0000256" key="1">
    <source>
        <dbReference type="SAM" id="MobiDB-lite"/>
    </source>
</evidence>
<evidence type="ECO:0000313" key="4">
    <source>
        <dbReference type="Proteomes" id="UP001206595"/>
    </source>
</evidence>
<feature type="compositionally biased region" description="Polar residues" evidence="1">
    <location>
        <begin position="27"/>
        <end position="46"/>
    </location>
</feature>
<gene>
    <name evidence="3" type="ORF">K450DRAFT_220381</name>
</gene>
<dbReference type="AlphaFoldDB" id="A0AAD5HJ21"/>
<feature type="region of interest" description="Disordered" evidence="1">
    <location>
        <begin position="198"/>
        <end position="325"/>
    </location>
</feature>
<comment type="caution">
    <text evidence="3">The sequence shown here is derived from an EMBL/GenBank/DDBJ whole genome shotgun (WGS) entry which is preliminary data.</text>
</comment>
<feature type="compositionally biased region" description="Low complexity" evidence="1">
    <location>
        <begin position="224"/>
        <end position="241"/>
    </location>
</feature>
<reference evidence="3" key="1">
    <citation type="submission" date="2021-06" db="EMBL/GenBank/DDBJ databases">
        <authorList>
            <consortium name="DOE Joint Genome Institute"/>
            <person name="Mondo S.J."/>
            <person name="Amses K.R."/>
            <person name="Simmons D.R."/>
            <person name="Longcore J.E."/>
            <person name="Seto K."/>
            <person name="Alves G.H."/>
            <person name="Bonds A.E."/>
            <person name="Quandt C.A."/>
            <person name="Davis W.J."/>
            <person name="Chang Y."/>
            <person name="Letcher P.M."/>
            <person name="Powell M.J."/>
            <person name="Kuo A."/>
            <person name="Labutti K."/>
            <person name="Pangilinan J."/>
            <person name="Andreopoulos W."/>
            <person name="Tritt A."/>
            <person name="Riley R."/>
            <person name="Hundley H."/>
            <person name="Johnson J."/>
            <person name="Lipzen A."/>
            <person name="Barry K."/>
            <person name="Berbee M.L."/>
            <person name="Buchler N.E."/>
            <person name="Grigoriev I.V."/>
            <person name="Spatafora J.W."/>
            <person name="Stajich J.E."/>
            <person name="James T.Y."/>
        </authorList>
    </citation>
    <scope>NUCLEOTIDE SEQUENCE</scope>
    <source>
        <strain evidence="3">AG</strain>
    </source>
</reference>
<feature type="compositionally biased region" description="Polar residues" evidence="1">
    <location>
        <begin position="1"/>
        <end position="15"/>
    </location>
</feature>
<dbReference type="PANTHER" id="PTHR39477:SF1">
    <property type="entry name" value="BETA-FLANKING PROTEIN"/>
    <property type="match status" value="1"/>
</dbReference>
<dbReference type="GeneID" id="75910893"/>